<feature type="transmembrane region" description="Helical" evidence="2">
    <location>
        <begin position="283"/>
        <end position="301"/>
    </location>
</feature>
<feature type="transmembrane region" description="Helical" evidence="2">
    <location>
        <begin position="378"/>
        <end position="402"/>
    </location>
</feature>
<evidence type="ECO:0000313" key="4">
    <source>
        <dbReference type="Proteomes" id="UP000276634"/>
    </source>
</evidence>
<keyword evidence="2" id="KW-1133">Transmembrane helix</keyword>
<dbReference type="RefSeq" id="WP_123401805.1">
    <property type="nucleotide sequence ID" value="NZ_RJVI01000002.1"/>
</dbReference>
<feature type="transmembrane region" description="Helical" evidence="2">
    <location>
        <begin position="190"/>
        <end position="215"/>
    </location>
</feature>
<keyword evidence="2" id="KW-0812">Transmembrane</keyword>
<sequence length="419" mass="40903">MRAGPAQGPRREGAAAGQRQGNAPAAGTGLHAWAVVAAAALGLSCLAALTLVLARTPGIAPWFGDVAGFRRALAAHVDLALGAWFLACAGLVWGGGRVARALLAAGIALVALTPLLTDAPALAVDYFPLVAHPAYAAGLALLLAGAAAAALPALARPGRGPARGAALLLLLAVALLAAGLGRGLPGWEGAALGALVWAPAHVLQSVFALLLLAAWERLAGAQARPRLVAAAVLAPFAAAAGAAAGAGPWVYTAAMAASGLAVLAAGLRLGPALLRAEAGRREAALVTGGLYGAGVVLGLAIRGDGALVPAHYHAMIGAVTLAQMTVILEITATTAAARWLARAYGGGTALLVAGLAVADLPRKLPAAAVAEGGLRQDLGLGLTALGGGIALAAALAFALSVLARAGRRARAAATLEAGR</sequence>
<proteinExistence type="predicted"/>
<gene>
    <name evidence="3" type="ORF">EDC57_2126</name>
</gene>
<feature type="transmembrane region" description="Helical" evidence="2">
    <location>
        <begin position="250"/>
        <end position="271"/>
    </location>
</feature>
<keyword evidence="2" id="KW-0472">Membrane</keyword>
<reference evidence="3 4" key="1">
    <citation type="submission" date="2018-11" db="EMBL/GenBank/DDBJ databases">
        <title>Genomic Encyclopedia of Type Strains, Phase IV (KMG-IV): sequencing the most valuable type-strain genomes for metagenomic binning, comparative biology and taxonomic classification.</title>
        <authorList>
            <person name="Goeker M."/>
        </authorList>
    </citation>
    <scope>NUCLEOTIDE SEQUENCE [LARGE SCALE GENOMIC DNA]</scope>
    <source>
        <strain evidence="3 4">DSM 100275</strain>
    </source>
</reference>
<dbReference type="Proteomes" id="UP000276634">
    <property type="component" value="Unassembled WGS sequence"/>
</dbReference>
<feature type="transmembrane region" description="Helical" evidence="2">
    <location>
        <begin position="30"/>
        <end position="53"/>
    </location>
</feature>
<name>A0A3N1Y2Z9_9GAMM</name>
<evidence type="ECO:0000256" key="1">
    <source>
        <dbReference type="SAM" id="MobiDB-lite"/>
    </source>
</evidence>
<protein>
    <submittedName>
        <fullName evidence="3">Uncharacterized protein</fullName>
    </submittedName>
</protein>
<dbReference type="AlphaFoldDB" id="A0A3N1Y2Z9"/>
<organism evidence="3 4">
    <name type="scientific">Inmirania thermothiophila</name>
    <dbReference type="NCBI Taxonomy" id="1750597"/>
    <lineage>
        <taxon>Bacteria</taxon>
        <taxon>Pseudomonadati</taxon>
        <taxon>Pseudomonadota</taxon>
        <taxon>Gammaproteobacteria</taxon>
        <taxon>Chromatiales</taxon>
        <taxon>Ectothiorhodospiraceae</taxon>
        <taxon>Inmirania</taxon>
    </lineage>
</organism>
<evidence type="ECO:0000256" key="2">
    <source>
        <dbReference type="SAM" id="Phobius"/>
    </source>
</evidence>
<feature type="transmembrane region" description="Helical" evidence="2">
    <location>
        <begin position="166"/>
        <end position="184"/>
    </location>
</feature>
<feature type="transmembrane region" description="Helical" evidence="2">
    <location>
        <begin position="313"/>
        <end position="332"/>
    </location>
</feature>
<feature type="region of interest" description="Disordered" evidence="1">
    <location>
        <begin position="1"/>
        <end position="22"/>
    </location>
</feature>
<feature type="transmembrane region" description="Helical" evidence="2">
    <location>
        <begin position="73"/>
        <end position="94"/>
    </location>
</feature>
<feature type="transmembrane region" description="Helical" evidence="2">
    <location>
        <begin position="227"/>
        <end position="244"/>
    </location>
</feature>
<feature type="transmembrane region" description="Helical" evidence="2">
    <location>
        <begin position="101"/>
        <end position="122"/>
    </location>
</feature>
<evidence type="ECO:0000313" key="3">
    <source>
        <dbReference type="EMBL" id="ROR32911.1"/>
    </source>
</evidence>
<feature type="transmembrane region" description="Helical" evidence="2">
    <location>
        <begin position="134"/>
        <end position="154"/>
    </location>
</feature>
<keyword evidence="4" id="KW-1185">Reference proteome</keyword>
<dbReference type="EMBL" id="RJVI01000002">
    <property type="protein sequence ID" value="ROR32911.1"/>
    <property type="molecule type" value="Genomic_DNA"/>
</dbReference>
<accession>A0A3N1Y2Z9</accession>
<comment type="caution">
    <text evidence="3">The sequence shown here is derived from an EMBL/GenBank/DDBJ whole genome shotgun (WGS) entry which is preliminary data.</text>
</comment>
<feature type="transmembrane region" description="Helical" evidence="2">
    <location>
        <begin position="339"/>
        <end position="358"/>
    </location>
</feature>